<dbReference type="Proteomes" id="UP000263993">
    <property type="component" value="Unassembled WGS sequence"/>
</dbReference>
<gene>
    <name evidence="1" type="ORF">DXH78_15350</name>
</gene>
<dbReference type="OrthoDB" id="7595324at2"/>
<keyword evidence="1" id="KW-0378">Hydrolase</keyword>
<reference evidence="2" key="1">
    <citation type="submission" date="2018-08" db="EMBL/GenBank/DDBJ databases">
        <authorList>
            <person name="Kim S.-J."/>
            <person name="Jung G.-Y."/>
        </authorList>
    </citation>
    <scope>NUCLEOTIDE SEQUENCE [LARGE SCALE GENOMIC DNA]</scope>
    <source>
        <strain evidence="2">GY_H</strain>
    </source>
</reference>
<dbReference type="PROSITE" id="PS00141">
    <property type="entry name" value="ASP_PROTEASE"/>
    <property type="match status" value="1"/>
</dbReference>
<dbReference type="NCBIfam" id="TIGR02281">
    <property type="entry name" value="clan_AA_DTGA"/>
    <property type="match status" value="1"/>
</dbReference>
<dbReference type="GO" id="GO:0006508">
    <property type="term" value="P:proteolysis"/>
    <property type="evidence" value="ECO:0007669"/>
    <property type="project" value="UniProtKB-KW"/>
</dbReference>
<dbReference type="AlphaFoldDB" id="A0A371B468"/>
<dbReference type="Gene3D" id="2.40.70.10">
    <property type="entry name" value="Acid Proteases"/>
    <property type="match status" value="1"/>
</dbReference>
<protein>
    <submittedName>
        <fullName evidence="1">TIGR02281 family clan AA aspartic protease</fullName>
        <ecNumber evidence="1">3.4.23.-</ecNumber>
    </submittedName>
</protein>
<keyword evidence="1" id="KW-0645">Protease</keyword>
<dbReference type="CDD" id="cd05483">
    <property type="entry name" value="retropepsin_like_bacteria"/>
    <property type="match status" value="1"/>
</dbReference>
<proteinExistence type="predicted"/>
<keyword evidence="2" id="KW-1185">Reference proteome</keyword>
<name>A0A371B468_9BRAD</name>
<dbReference type="InterPro" id="IPR021109">
    <property type="entry name" value="Peptidase_aspartic_dom_sf"/>
</dbReference>
<dbReference type="InterPro" id="IPR001969">
    <property type="entry name" value="Aspartic_peptidase_AS"/>
</dbReference>
<dbReference type="EMBL" id="QRGO01000002">
    <property type="protein sequence ID" value="RDV02396.1"/>
    <property type="molecule type" value="Genomic_DNA"/>
</dbReference>
<dbReference type="SUPFAM" id="SSF50630">
    <property type="entry name" value="Acid proteases"/>
    <property type="match status" value="1"/>
</dbReference>
<accession>A0A371B468</accession>
<evidence type="ECO:0000313" key="2">
    <source>
        <dbReference type="Proteomes" id="UP000263993"/>
    </source>
</evidence>
<comment type="caution">
    <text evidence="1">The sequence shown here is derived from an EMBL/GenBank/DDBJ whole genome shotgun (WGS) entry which is preliminary data.</text>
</comment>
<evidence type="ECO:0000313" key="1">
    <source>
        <dbReference type="EMBL" id="RDV02396.1"/>
    </source>
</evidence>
<dbReference type="Pfam" id="PF13975">
    <property type="entry name" value="gag-asp_proteas"/>
    <property type="match status" value="1"/>
</dbReference>
<sequence>MAFWLVVGLLLIVGYTYRFELRDVGDRVVAEVIPGYVARHGQDAEVVRGSDGDFSLTAHVNGARVPMVIDTGASSVVLTQEAARASGLPIEVLSYTVNVDTANGRTRAAPVTLERVVVGGLIERSVPALVAKEGQLKQSLLGMSFLNRLDSWEVRGNKLRMRGTP</sequence>
<dbReference type="InterPro" id="IPR011969">
    <property type="entry name" value="Clan_AA_Asp_peptidase_C"/>
</dbReference>
<organism evidence="1 2">
    <name type="scientific">Undibacter mobilis</name>
    <dbReference type="NCBI Taxonomy" id="2292256"/>
    <lineage>
        <taxon>Bacteria</taxon>
        <taxon>Pseudomonadati</taxon>
        <taxon>Pseudomonadota</taxon>
        <taxon>Alphaproteobacteria</taxon>
        <taxon>Hyphomicrobiales</taxon>
        <taxon>Nitrobacteraceae</taxon>
        <taxon>Undibacter</taxon>
    </lineage>
</organism>
<dbReference type="InterPro" id="IPR034122">
    <property type="entry name" value="Retropepsin-like_bacterial"/>
</dbReference>
<dbReference type="EC" id="3.4.23.-" evidence="1"/>
<dbReference type="RefSeq" id="WP_115518515.1">
    <property type="nucleotide sequence ID" value="NZ_QRGO01000002.1"/>
</dbReference>
<dbReference type="GO" id="GO:0004190">
    <property type="term" value="F:aspartic-type endopeptidase activity"/>
    <property type="evidence" value="ECO:0007669"/>
    <property type="project" value="InterPro"/>
</dbReference>